<dbReference type="Pfam" id="PF00255">
    <property type="entry name" value="GSHPx"/>
    <property type="match status" value="1"/>
</dbReference>
<dbReference type="InterPro" id="IPR029760">
    <property type="entry name" value="GPX_CS"/>
</dbReference>
<dbReference type="PANTHER" id="PTHR11592:SF95">
    <property type="entry name" value="GLUTATHIONE PEROXIDASE"/>
    <property type="match status" value="1"/>
</dbReference>
<dbReference type="FunFam" id="3.40.30.10:FF:000025">
    <property type="entry name" value="Glutathione peroxidase"/>
    <property type="match status" value="1"/>
</dbReference>
<feature type="domain" description="Thioredoxin" evidence="6">
    <location>
        <begin position="1"/>
        <end position="163"/>
    </location>
</feature>
<dbReference type="STRING" id="4577.A0A1D6K2F9"/>
<accession>A0A1D6K2F9</accession>
<proteinExistence type="evidence at protein level"/>
<dbReference type="EnsemblPlants" id="Zm00001eb016270_T001">
    <property type="protein sequence ID" value="Zm00001eb016270_P001"/>
    <property type="gene ID" value="Zm00001eb016270"/>
</dbReference>
<dbReference type="OMA" id="EVACSRF"/>
<dbReference type="ExpressionAtlas" id="A0A1D6K2F9">
    <property type="expression patterns" value="baseline and differential"/>
</dbReference>
<dbReference type="EMBL" id="CM007647">
    <property type="protein sequence ID" value="ONL97871.1"/>
    <property type="molecule type" value="Genomic_DNA"/>
</dbReference>
<dbReference type="InterPro" id="IPR013766">
    <property type="entry name" value="Thioredoxin_domain"/>
</dbReference>
<dbReference type="GeneID" id="103634626"/>
<keyword evidence="2 5" id="KW-0575">Peroxidase</keyword>
<dbReference type="CDD" id="cd00340">
    <property type="entry name" value="GSH_Peroxidase"/>
    <property type="match status" value="1"/>
</dbReference>
<comment type="similarity">
    <text evidence="1 5">Belongs to the glutathione peroxidase family.</text>
</comment>
<dbReference type="AlphaFoldDB" id="A0A1D6K2F9"/>
<evidence type="ECO:0000256" key="5">
    <source>
        <dbReference type="RuleBase" id="RU000499"/>
    </source>
</evidence>
<evidence type="ECO:0007829" key="10">
    <source>
        <dbReference type="PeptideAtlas" id="A0A1D6K2F9"/>
    </source>
</evidence>
<evidence type="ECO:0000256" key="2">
    <source>
        <dbReference type="ARBA" id="ARBA00022559"/>
    </source>
</evidence>
<evidence type="ECO:0000259" key="6">
    <source>
        <dbReference type="PROSITE" id="PS51352"/>
    </source>
</evidence>
<organism evidence="7">
    <name type="scientific">Zea mays</name>
    <name type="common">Maize</name>
    <dbReference type="NCBI Taxonomy" id="4577"/>
    <lineage>
        <taxon>Eukaryota</taxon>
        <taxon>Viridiplantae</taxon>
        <taxon>Streptophyta</taxon>
        <taxon>Embryophyta</taxon>
        <taxon>Tracheophyta</taxon>
        <taxon>Spermatophyta</taxon>
        <taxon>Magnoliopsida</taxon>
        <taxon>Liliopsida</taxon>
        <taxon>Poales</taxon>
        <taxon>Poaceae</taxon>
        <taxon>PACMAD clade</taxon>
        <taxon>Panicoideae</taxon>
        <taxon>Andropogonodae</taxon>
        <taxon>Andropogoneae</taxon>
        <taxon>Tripsacinae</taxon>
        <taxon>Zea</taxon>
    </lineage>
</organism>
<gene>
    <name evidence="8" type="primary">LOC103634626</name>
    <name evidence="7" type="ORF">ZEAMMB73_Zm00001d029089</name>
</gene>
<dbReference type="OrthoDB" id="446890at2759"/>
<dbReference type="SMR" id="A0A1D6K2F9"/>
<dbReference type="Gene3D" id="3.40.30.10">
    <property type="entry name" value="Glutaredoxin"/>
    <property type="match status" value="1"/>
</dbReference>
<dbReference type="GO" id="GO:0004601">
    <property type="term" value="F:peroxidase activity"/>
    <property type="evidence" value="ECO:0000318"/>
    <property type="project" value="GO_Central"/>
</dbReference>
<reference evidence="8" key="2">
    <citation type="submission" date="2019-07" db="EMBL/GenBank/DDBJ databases">
        <authorList>
            <person name="Seetharam A."/>
            <person name="Woodhouse M."/>
            <person name="Cannon E."/>
        </authorList>
    </citation>
    <scope>NUCLEOTIDE SEQUENCE [LARGE SCALE GENOMIC DNA]</scope>
    <source>
        <strain evidence="8">cv. B73</strain>
    </source>
</reference>
<dbReference type="PANTHER" id="PTHR11592">
    <property type="entry name" value="GLUTATHIONE PEROXIDASE"/>
    <property type="match status" value="1"/>
</dbReference>
<evidence type="ECO:0000313" key="7">
    <source>
        <dbReference type="EMBL" id="ONL97871.1"/>
    </source>
</evidence>
<protein>
    <recommendedName>
        <fullName evidence="5">Glutathione peroxidase</fullName>
    </recommendedName>
</protein>
<dbReference type="InterPro" id="IPR036249">
    <property type="entry name" value="Thioredoxin-like_sf"/>
</dbReference>
<dbReference type="PROSITE" id="PS51355">
    <property type="entry name" value="GLUTATHIONE_PEROXID_3"/>
    <property type="match status" value="1"/>
</dbReference>
<sequence>MAAASSVHGFTVKDASGEDVHLSTFKGKVLLIVNVASQCGLTNSNYTELAQLHEMYKDQDFEILAFPCNQFGGQEPGTSEEIVQLVCARFKAKYPILHKVDVNGEDAAPIYKFLKSSKTGPMGEDIKWNFAKFLVDRQGHVAERYAPTTYPLSIQKDIKKLLGGSY</sequence>
<dbReference type="PIRSF" id="PIRSF000303">
    <property type="entry name" value="Glutathion_perox"/>
    <property type="match status" value="1"/>
</dbReference>
<feature type="active site" evidence="4">
    <location>
        <position position="39"/>
    </location>
</feature>
<dbReference type="PROSITE" id="PS51352">
    <property type="entry name" value="THIOREDOXIN_2"/>
    <property type="match status" value="1"/>
</dbReference>
<dbReference type="SUPFAM" id="SSF52833">
    <property type="entry name" value="Thioredoxin-like"/>
    <property type="match status" value="1"/>
</dbReference>
<evidence type="ECO:0000313" key="8">
    <source>
        <dbReference type="EnsemblPlants" id="Zm00001eb016270_P001"/>
    </source>
</evidence>
<dbReference type="RefSeq" id="NP_001338633.1">
    <property type="nucleotide sequence ID" value="NM_001351704.1"/>
</dbReference>
<dbReference type="GO" id="GO:0006979">
    <property type="term" value="P:response to oxidative stress"/>
    <property type="evidence" value="ECO:0007669"/>
    <property type="project" value="InterPro"/>
</dbReference>
<keyword evidence="9" id="KW-1185">Reference proteome</keyword>
<dbReference type="GO" id="GO:0005829">
    <property type="term" value="C:cytosol"/>
    <property type="evidence" value="ECO:0000318"/>
    <property type="project" value="GO_Central"/>
</dbReference>
<keyword evidence="10" id="KW-1267">Proteomics identification</keyword>
<dbReference type="PROSITE" id="PS00460">
    <property type="entry name" value="GLUTATHIONE_PEROXID_1"/>
    <property type="match status" value="1"/>
</dbReference>
<dbReference type="eggNOG" id="KOG1651">
    <property type="taxonomic scope" value="Eukaryota"/>
</dbReference>
<evidence type="ECO:0000256" key="1">
    <source>
        <dbReference type="ARBA" id="ARBA00006926"/>
    </source>
</evidence>
<dbReference type="InterPro" id="IPR029759">
    <property type="entry name" value="GPX_AS"/>
</dbReference>
<keyword evidence="3 5" id="KW-0560">Oxidoreductase</keyword>
<dbReference type="Proteomes" id="UP000007305">
    <property type="component" value="Chromosome 1"/>
</dbReference>
<dbReference type="InterPro" id="IPR000889">
    <property type="entry name" value="Glutathione_peroxidase"/>
</dbReference>
<reference evidence="7 9" key="1">
    <citation type="submission" date="2015-12" db="EMBL/GenBank/DDBJ databases">
        <title>Update maize B73 reference genome by single molecule sequencing technologies.</title>
        <authorList>
            <consortium name="Maize Genome Sequencing Project"/>
            <person name="Ware D."/>
        </authorList>
    </citation>
    <scope>NUCLEOTIDE SEQUENCE [LARGE SCALE GENOMIC DNA]</scope>
    <source>
        <strain evidence="9">cv. B73</strain>
        <tissue evidence="7">Seedling</tissue>
    </source>
</reference>
<dbReference type="PRINTS" id="PR01011">
    <property type="entry name" value="GLUTPROXDASE"/>
</dbReference>
<dbReference type="Gramene" id="Zm00001eb016270_T001">
    <property type="protein sequence ID" value="Zm00001eb016270_P001"/>
    <property type="gene ID" value="Zm00001eb016270"/>
</dbReference>
<dbReference type="PROSITE" id="PS00763">
    <property type="entry name" value="GLUTATHIONE_PEROXID_2"/>
    <property type="match status" value="1"/>
</dbReference>
<name>A0A1D6K2F9_MAIZE</name>
<reference evidence="8" key="3">
    <citation type="submission" date="2021-05" db="UniProtKB">
        <authorList>
            <consortium name="EnsemblPlants"/>
        </authorList>
    </citation>
    <scope>IDENTIFICATION</scope>
    <source>
        <strain evidence="8">cv. B73</strain>
    </source>
</reference>
<evidence type="ECO:0000256" key="4">
    <source>
        <dbReference type="PIRSR" id="PIRSR000303-1"/>
    </source>
</evidence>
<evidence type="ECO:0000256" key="3">
    <source>
        <dbReference type="ARBA" id="ARBA00023002"/>
    </source>
</evidence>
<dbReference type="PaxDb" id="4577-GRMZM2G013299_P01"/>
<evidence type="ECO:0000313" key="9">
    <source>
        <dbReference type="Proteomes" id="UP000007305"/>
    </source>
</evidence>